<evidence type="ECO:0000313" key="12">
    <source>
        <dbReference type="Proteomes" id="UP001162131"/>
    </source>
</evidence>
<evidence type="ECO:0000256" key="8">
    <source>
        <dbReference type="SAM" id="Coils"/>
    </source>
</evidence>
<name>A0AAU9IZR6_9CILI</name>
<accession>A0AAU9IZR6</accession>
<dbReference type="EMBL" id="CAJZBQ010000016">
    <property type="protein sequence ID" value="CAG9316801.1"/>
    <property type="molecule type" value="Genomic_DNA"/>
</dbReference>
<dbReference type="PANTHER" id="PTHR47968:SF13">
    <property type="entry name" value="KINESIN-LIKE PROTEIN KIF19 ISOFORM X1"/>
    <property type="match status" value="1"/>
</dbReference>
<dbReference type="SUPFAM" id="SSF52540">
    <property type="entry name" value="P-loop containing nucleoside triphosphate hydrolases"/>
    <property type="match status" value="1"/>
</dbReference>
<keyword evidence="12" id="KW-1185">Reference proteome</keyword>
<evidence type="ECO:0000313" key="11">
    <source>
        <dbReference type="EMBL" id="CAG9316801.1"/>
    </source>
</evidence>
<keyword evidence="2 6" id="KW-0547">Nucleotide-binding</keyword>
<proteinExistence type="inferred from homology"/>
<keyword evidence="1 7" id="KW-0493">Microtubule</keyword>
<dbReference type="FunFam" id="3.40.850.10:FF:000056">
    <property type="entry name" value="Kinesin-like protein"/>
    <property type="match status" value="1"/>
</dbReference>
<feature type="coiled-coil region" evidence="8">
    <location>
        <begin position="482"/>
        <end position="526"/>
    </location>
</feature>
<evidence type="ECO:0000256" key="7">
    <source>
        <dbReference type="RuleBase" id="RU000394"/>
    </source>
</evidence>
<dbReference type="Pfam" id="PF00225">
    <property type="entry name" value="Kinesin"/>
    <property type="match status" value="1"/>
</dbReference>
<evidence type="ECO:0000256" key="4">
    <source>
        <dbReference type="ARBA" id="ARBA00023054"/>
    </source>
</evidence>
<evidence type="ECO:0000256" key="9">
    <source>
        <dbReference type="SAM" id="MobiDB-lite"/>
    </source>
</evidence>
<dbReference type="GO" id="GO:0003777">
    <property type="term" value="F:microtubule motor activity"/>
    <property type="evidence" value="ECO:0007669"/>
    <property type="project" value="InterPro"/>
</dbReference>
<evidence type="ECO:0000256" key="3">
    <source>
        <dbReference type="ARBA" id="ARBA00022840"/>
    </source>
</evidence>
<organism evidence="11 12">
    <name type="scientific">Blepharisma stoltei</name>
    <dbReference type="NCBI Taxonomy" id="1481888"/>
    <lineage>
        <taxon>Eukaryota</taxon>
        <taxon>Sar</taxon>
        <taxon>Alveolata</taxon>
        <taxon>Ciliophora</taxon>
        <taxon>Postciliodesmatophora</taxon>
        <taxon>Heterotrichea</taxon>
        <taxon>Heterotrichida</taxon>
        <taxon>Blepharismidae</taxon>
        <taxon>Blepharisma</taxon>
    </lineage>
</organism>
<dbReference type="PROSITE" id="PS50067">
    <property type="entry name" value="KINESIN_MOTOR_2"/>
    <property type="match status" value="1"/>
</dbReference>
<dbReference type="InterPro" id="IPR027640">
    <property type="entry name" value="Kinesin-like_fam"/>
</dbReference>
<feature type="domain" description="Kinesin motor" evidence="10">
    <location>
        <begin position="45"/>
        <end position="381"/>
    </location>
</feature>
<evidence type="ECO:0000256" key="2">
    <source>
        <dbReference type="ARBA" id="ARBA00022741"/>
    </source>
</evidence>
<keyword evidence="3 6" id="KW-0067">ATP-binding</keyword>
<dbReference type="GO" id="GO:0008017">
    <property type="term" value="F:microtubule binding"/>
    <property type="evidence" value="ECO:0007669"/>
    <property type="project" value="InterPro"/>
</dbReference>
<keyword evidence="5 6" id="KW-0505">Motor protein</keyword>
<evidence type="ECO:0000256" key="5">
    <source>
        <dbReference type="ARBA" id="ARBA00023175"/>
    </source>
</evidence>
<dbReference type="InterPro" id="IPR001752">
    <property type="entry name" value="Kinesin_motor_dom"/>
</dbReference>
<dbReference type="InterPro" id="IPR019821">
    <property type="entry name" value="Kinesin_motor_CS"/>
</dbReference>
<dbReference type="Gene3D" id="3.40.850.10">
    <property type="entry name" value="Kinesin motor domain"/>
    <property type="match status" value="1"/>
</dbReference>
<dbReference type="PROSITE" id="PS00411">
    <property type="entry name" value="KINESIN_MOTOR_1"/>
    <property type="match status" value="1"/>
</dbReference>
<dbReference type="GO" id="GO:0007018">
    <property type="term" value="P:microtubule-based movement"/>
    <property type="evidence" value="ECO:0007669"/>
    <property type="project" value="InterPro"/>
</dbReference>
<dbReference type="PANTHER" id="PTHR47968">
    <property type="entry name" value="CENTROMERE PROTEIN E"/>
    <property type="match status" value="1"/>
</dbReference>
<protein>
    <recommendedName>
        <fullName evidence="7">Kinesin-like protein</fullName>
    </recommendedName>
</protein>
<comment type="caution">
    <text evidence="11">The sequence shown here is derived from an EMBL/GenBank/DDBJ whole genome shotgun (WGS) entry which is preliminary data.</text>
</comment>
<dbReference type="InterPro" id="IPR027417">
    <property type="entry name" value="P-loop_NTPase"/>
</dbReference>
<dbReference type="GO" id="GO:0005874">
    <property type="term" value="C:microtubule"/>
    <property type="evidence" value="ECO:0007669"/>
    <property type="project" value="UniProtKB-KW"/>
</dbReference>
<dbReference type="AlphaFoldDB" id="A0AAU9IZR6"/>
<dbReference type="Proteomes" id="UP001162131">
    <property type="component" value="Unassembled WGS sequence"/>
</dbReference>
<reference evidence="11" key="1">
    <citation type="submission" date="2021-09" db="EMBL/GenBank/DDBJ databases">
        <authorList>
            <consortium name="AG Swart"/>
            <person name="Singh M."/>
            <person name="Singh A."/>
            <person name="Seah K."/>
            <person name="Emmerich C."/>
        </authorList>
    </citation>
    <scope>NUCLEOTIDE SEQUENCE</scope>
    <source>
        <strain evidence="11">ATCC30299</strain>
    </source>
</reference>
<evidence type="ECO:0000259" key="10">
    <source>
        <dbReference type="PROSITE" id="PS50067"/>
    </source>
</evidence>
<feature type="binding site" evidence="6">
    <location>
        <begin position="136"/>
        <end position="143"/>
    </location>
    <ligand>
        <name>ATP</name>
        <dbReference type="ChEBI" id="CHEBI:30616"/>
    </ligand>
</feature>
<feature type="region of interest" description="Disordered" evidence="9">
    <location>
        <begin position="690"/>
        <end position="729"/>
    </location>
</feature>
<keyword evidence="4 8" id="KW-0175">Coiled coil</keyword>
<comment type="similarity">
    <text evidence="6 7">Belongs to the TRAFAC class myosin-kinesin ATPase superfamily. Kinesin family.</text>
</comment>
<dbReference type="SMART" id="SM00129">
    <property type="entry name" value="KISc"/>
    <property type="match status" value="1"/>
</dbReference>
<dbReference type="PRINTS" id="PR00380">
    <property type="entry name" value="KINESINHEAVY"/>
</dbReference>
<gene>
    <name evidence="11" type="ORF">BSTOLATCC_MIC16901</name>
</gene>
<evidence type="ECO:0000256" key="1">
    <source>
        <dbReference type="ARBA" id="ARBA00022701"/>
    </source>
</evidence>
<sequence>MSVAGPDQTIISSRISSRRNSTRAAEENVSDNEDIVGQMQQGASNILVAVRCRPLTKKEKEIDDTNLIQIIEERVVLLLDPQFKYGDKGSRAKEKQYAFDYAFDENALQKDIFDKTTNFLIDGVLNGYNATVFAYGATGAGKTYTMLGEVNSPGLMLMTFIELFTKVEKLTLERAYKVKLSYLEIYNEVVKDLIHPTTSVLDIREDPVKGIVVAGLAELMATSPDEVIECLQLGNMRRTCEPTEANQTSSRSHAVLQITVEYKDKASGTESEIIVGKLSLIDLAGSERASHTKNRGIRLIEGANINRSLLALGNCINALCEATERGGKVYIPYRDSKLTRLLKDSLGGNCRTVMIACISPYSGSFFDTSNTLKYANRAKNIKTNLQRNVVNVSYHIAKYTAIIAQLRQEVSDLRKLLKSKNPNPAAFNNEKYQIELNTHFQDEAKIRKKIHECQQTKEELGFMLFSRQTELDRAKAKTGEDSAAARALNKEVERLKKSIEEQTQVNNTYEDVLKGLENKRDEIKSEWIRKGIPEPHLSSLQLMMQQQVLAMNSIDAQRDKNHDQVVLKQKELYIQLLMNQLRLRDNVIDIQNGIFKEENIGMKPDLKKVYSQIQSIDEITSSSIVSFPDLHMNSPSLYGRSKPKAYKSDHFLPPITQAPTAKTSALNTPHSRIPKIASKRYLSNEPKDEKFSNINLLHPKAKRLTSNDNKLKEQRSKTNSGLYEDSDSEQSSVKQVAIIGKTSDKYQKSPKVGYKGREVGHVIKKRIKPREIKYGVNIRGIENFEG</sequence>
<dbReference type="InterPro" id="IPR036961">
    <property type="entry name" value="Kinesin_motor_dom_sf"/>
</dbReference>
<dbReference type="GO" id="GO:0005524">
    <property type="term" value="F:ATP binding"/>
    <property type="evidence" value="ECO:0007669"/>
    <property type="project" value="UniProtKB-UniRule"/>
</dbReference>
<evidence type="ECO:0000256" key="6">
    <source>
        <dbReference type="PROSITE-ProRule" id="PRU00283"/>
    </source>
</evidence>
<dbReference type="CDD" id="cd01370">
    <property type="entry name" value="KISc_KIP3_like"/>
    <property type="match status" value="1"/>
</dbReference>